<evidence type="ECO:0000256" key="3">
    <source>
        <dbReference type="ARBA" id="ARBA00023180"/>
    </source>
</evidence>
<evidence type="ECO:0000256" key="2">
    <source>
        <dbReference type="ARBA" id="ARBA00023136"/>
    </source>
</evidence>
<dbReference type="PANTHER" id="PTHR31361:SF1">
    <property type="entry name" value="BETA-GLUCAN SYNTHESIS-ASSOCIATED PROTEIN KRE6-RELATED"/>
    <property type="match status" value="1"/>
</dbReference>
<dbReference type="GO" id="GO:0006078">
    <property type="term" value="P:(1-&gt;6)-beta-D-glucan biosynthetic process"/>
    <property type="evidence" value="ECO:0007669"/>
    <property type="project" value="TreeGrafter"/>
</dbReference>
<gene>
    <name evidence="5" type="ORF">AX774_g3695</name>
</gene>
<dbReference type="GO" id="GO:0005886">
    <property type="term" value="C:plasma membrane"/>
    <property type="evidence" value="ECO:0007669"/>
    <property type="project" value="TreeGrafter"/>
</dbReference>
<dbReference type="EMBL" id="LSSK01000589">
    <property type="protein sequence ID" value="OMH82811.1"/>
    <property type="molecule type" value="Genomic_DNA"/>
</dbReference>
<dbReference type="Proteomes" id="UP000188320">
    <property type="component" value="Unassembled WGS sequence"/>
</dbReference>
<reference evidence="6" key="1">
    <citation type="submission" date="2017-01" db="EMBL/GenBank/DDBJ databases">
        <authorList>
            <person name="Wang Y."/>
            <person name="White M."/>
            <person name="Kvist S."/>
            <person name="Moncalvo J.-M."/>
        </authorList>
    </citation>
    <scope>NUCLEOTIDE SEQUENCE [LARGE SCALE GENOMIC DNA]</scope>
    <source>
        <strain evidence="6">COL-18-3</strain>
    </source>
</reference>
<evidence type="ECO:0000256" key="1">
    <source>
        <dbReference type="ARBA" id="ARBA00004370"/>
    </source>
</evidence>
<dbReference type="SUPFAM" id="SSF49899">
    <property type="entry name" value="Concanavalin A-like lectins/glucanases"/>
    <property type="match status" value="1"/>
</dbReference>
<dbReference type="GO" id="GO:0031505">
    <property type="term" value="P:fungal-type cell wall organization"/>
    <property type="evidence" value="ECO:0007669"/>
    <property type="project" value="TreeGrafter"/>
</dbReference>
<accession>A0A1R1PPE3</accession>
<keyword evidence="6" id="KW-1185">Reference proteome</keyword>
<dbReference type="PANTHER" id="PTHR31361">
    <property type="entry name" value="BETA-GLUCAN SYNTHESIS-ASSOCIATED PROTEIN KRE6-RELATED"/>
    <property type="match status" value="1"/>
</dbReference>
<comment type="caution">
    <text evidence="5">The sequence shown here is derived from an EMBL/GenBank/DDBJ whole genome shotgun (WGS) entry which is preliminary data.</text>
</comment>
<organism evidence="5 6">
    <name type="scientific">Zancudomyces culisetae</name>
    <name type="common">Gut fungus</name>
    <name type="synonym">Smittium culisetae</name>
    <dbReference type="NCBI Taxonomy" id="1213189"/>
    <lineage>
        <taxon>Eukaryota</taxon>
        <taxon>Fungi</taxon>
        <taxon>Fungi incertae sedis</taxon>
        <taxon>Zoopagomycota</taxon>
        <taxon>Kickxellomycotina</taxon>
        <taxon>Harpellomycetes</taxon>
        <taxon>Harpellales</taxon>
        <taxon>Legeriomycetaceae</taxon>
        <taxon>Zancudomyces</taxon>
    </lineage>
</organism>
<name>A0A1R1PPE3_ZANCU</name>
<keyword evidence="2" id="KW-0472">Membrane</keyword>
<keyword evidence="3" id="KW-0325">Glycoprotein</keyword>
<comment type="subcellular location">
    <subcellularLocation>
        <location evidence="1">Membrane</location>
    </subcellularLocation>
</comment>
<evidence type="ECO:0000256" key="4">
    <source>
        <dbReference type="ARBA" id="ARBA00023316"/>
    </source>
</evidence>
<keyword evidence="4" id="KW-0961">Cell wall biogenesis/degradation</keyword>
<dbReference type="Pfam" id="PF03935">
    <property type="entry name" value="SKN1_KRE6_Sbg1"/>
    <property type="match status" value="1"/>
</dbReference>
<dbReference type="InterPro" id="IPR013320">
    <property type="entry name" value="ConA-like_dom_sf"/>
</dbReference>
<sequence>MNLGISHNFAHIEFDKLELPTAMYVDYVRLYQHPDRIRLSCDPPDRPTSQYIIDHPLAYYNYKNRSWRTATYKPPEYSLDAVCNAKK</sequence>
<protein>
    <submittedName>
        <fullName evidence="5">Putative beta-glucan synthesis-associated protein</fullName>
    </submittedName>
</protein>
<evidence type="ECO:0000313" key="6">
    <source>
        <dbReference type="Proteomes" id="UP000188320"/>
    </source>
</evidence>
<dbReference type="OrthoDB" id="412647at2759"/>
<dbReference type="GO" id="GO:0015926">
    <property type="term" value="F:glucosidase activity"/>
    <property type="evidence" value="ECO:0007669"/>
    <property type="project" value="TreeGrafter"/>
</dbReference>
<dbReference type="AlphaFoldDB" id="A0A1R1PPE3"/>
<dbReference type="InterPro" id="IPR005629">
    <property type="entry name" value="Skn1/Kre6/Sbg1"/>
</dbReference>
<proteinExistence type="predicted"/>
<dbReference type="GO" id="GO:0005789">
    <property type="term" value="C:endoplasmic reticulum membrane"/>
    <property type="evidence" value="ECO:0007669"/>
    <property type="project" value="TreeGrafter"/>
</dbReference>
<evidence type="ECO:0000313" key="5">
    <source>
        <dbReference type="EMBL" id="OMH82811.1"/>
    </source>
</evidence>